<protein>
    <submittedName>
        <fullName evidence="3">Uncharacterized protein</fullName>
    </submittedName>
</protein>
<organism evidence="3 4">
    <name type="scientific">Linum tenue</name>
    <dbReference type="NCBI Taxonomy" id="586396"/>
    <lineage>
        <taxon>Eukaryota</taxon>
        <taxon>Viridiplantae</taxon>
        <taxon>Streptophyta</taxon>
        <taxon>Embryophyta</taxon>
        <taxon>Tracheophyta</taxon>
        <taxon>Spermatophyta</taxon>
        <taxon>Magnoliopsida</taxon>
        <taxon>eudicotyledons</taxon>
        <taxon>Gunneridae</taxon>
        <taxon>Pentapetalae</taxon>
        <taxon>rosids</taxon>
        <taxon>fabids</taxon>
        <taxon>Malpighiales</taxon>
        <taxon>Linaceae</taxon>
        <taxon>Linum</taxon>
    </lineage>
</organism>
<accession>A0AAV0RZD1</accession>
<keyword evidence="1" id="KW-0175">Coiled coil</keyword>
<feature type="compositionally biased region" description="Polar residues" evidence="2">
    <location>
        <begin position="1"/>
        <end position="10"/>
    </location>
</feature>
<dbReference type="EMBL" id="CAMGYJ010000011">
    <property type="protein sequence ID" value="CAI0586911.1"/>
    <property type="molecule type" value="Genomic_DNA"/>
</dbReference>
<evidence type="ECO:0000313" key="4">
    <source>
        <dbReference type="Proteomes" id="UP001154282"/>
    </source>
</evidence>
<gene>
    <name evidence="3" type="ORF">LITE_LOCUS50175</name>
</gene>
<dbReference type="Proteomes" id="UP001154282">
    <property type="component" value="Unassembled WGS sequence"/>
</dbReference>
<comment type="caution">
    <text evidence="3">The sequence shown here is derived from an EMBL/GenBank/DDBJ whole genome shotgun (WGS) entry which is preliminary data.</text>
</comment>
<reference evidence="3" key="1">
    <citation type="submission" date="2022-08" db="EMBL/GenBank/DDBJ databases">
        <authorList>
            <person name="Gutierrez-Valencia J."/>
        </authorList>
    </citation>
    <scope>NUCLEOTIDE SEQUENCE</scope>
</reference>
<feature type="coiled-coil region" evidence="1">
    <location>
        <begin position="32"/>
        <end position="59"/>
    </location>
</feature>
<keyword evidence="4" id="KW-1185">Reference proteome</keyword>
<sequence>MKHFASSSNSGEERFCASATSSSPLPGARGAAAELLGENERLRKDNMQLSKELLEMKNLCNNIFSMVSSYTGRADSQAEDARAPLDLMPVKRCPGELKEVRIFGVAIGAKRGREN</sequence>
<evidence type="ECO:0000313" key="3">
    <source>
        <dbReference type="EMBL" id="CAI0586911.1"/>
    </source>
</evidence>
<evidence type="ECO:0000256" key="1">
    <source>
        <dbReference type="SAM" id="Coils"/>
    </source>
</evidence>
<dbReference type="AlphaFoldDB" id="A0AAV0RZD1"/>
<feature type="region of interest" description="Disordered" evidence="2">
    <location>
        <begin position="1"/>
        <end position="29"/>
    </location>
</feature>
<name>A0AAV0RZD1_9ROSI</name>
<evidence type="ECO:0000256" key="2">
    <source>
        <dbReference type="SAM" id="MobiDB-lite"/>
    </source>
</evidence>
<proteinExistence type="predicted"/>